<dbReference type="EMBL" id="QFYP01000001">
    <property type="protein sequence ID" value="RAK59744.1"/>
    <property type="molecule type" value="Genomic_DNA"/>
</dbReference>
<dbReference type="OrthoDB" id="9807911at2"/>
<dbReference type="PANTHER" id="PTHR43464">
    <property type="entry name" value="METHYLTRANSFERASE"/>
    <property type="match status" value="1"/>
</dbReference>
<feature type="domain" description="Methyltransferase type 12" evidence="4">
    <location>
        <begin position="77"/>
        <end position="173"/>
    </location>
</feature>
<comment type="caution">
    <text evidence="5">The sequence shown here is derived from an EMBL/GenBank/DDBJ whole genome shotgun (WGS) entry which is preliminary data.</text>
</comment>
<dbReference type="InterPro" id="IPR029063">
    <property type="entry name" value="SAM-dependent_MTases_sf"/>
</dbReference>
<keyword evidence="2 5" id="KW-0808">Transferase</keyword>
<organism evidence="5 6">
    <name type="scientific">Phenylobacterium hankyongense</name>
    <dbReference type="NCBI Taxonomy" id="1813876"/>
    <lineage>
        <taxon>Bacteria</taxon>
        <taxon>Pseudomonadati</taxon>
        <taxon>Pseudomonadota</taxon>
        <taxon>Alphaproteobacteria</taxon>
        <taxon>Caulobacterales</taxon>
        <taxon>Caulobacteraceae</taxon>
        <taxon>Phenylobacterium</taxon>
    </lineage>
</organism>
<dbReference type="RefSeq" id="WP_111457037.1">
    <property type="nucleotide sequence ID" value="NZ_QFYP01000001.1"/>
</dbReference>
<sequence length="223" mass="23975">MAYLRLRRLIELSVLDRPALAAIFPPRGEGASAAPAARWDSLYDQGAYDGLLKSEQRHHHRLLAGLVAERAPGGRVLEVGCGEGAFYQSLRLLKPGRYLGTDISTRAIAAANDRFAGDVAAGAAEFRVADGGPQFTADERFDAVIFADCIEYLGPVLETVRRYGALLAPGGVIGVAQWLALHPLGLWREMKTAVEVLDEAVVSAPWGGAWQVWTCRPKASGHG</sequence>
<dbReference type="GO" id="GO:0008168">
    <property type="term" value="F:methyltransferase activity"/>
    <property type="evidence" value="ECO:0007669"/>
    <property type="project" value="UniProtKB-KW"/>
</dbReference>
<dbReference type="Pfam" id="PF08242">
    <property type="entry name" value="Methyltransf_12"/>
    <property type="match status" value="1"/>
</dbReference>
<evidence type="ECO:0000256" key="1">
    <source>
        <dbReference type="ARBA" id="ARBA00022603"/>
    </source>
</evidence>
<keyword evidence="3" id="KW-0949">S-adenosyl-L-methionine</keyword>
<dbReference type="InterPro" id="IPR013217">
    <property type="entry name" value="Methyltransf_12"/>
</dbReference>
<dbReference type="GO" id="GO:0032259">
    <property type="term" value="P:methylation"/>
    <property type="evidence" value="ECO:0007669"/>
    <property type="project" value="UniProtKB-KW"/>
</dbReference>
<dbReference type="CDD" id="cd02440">
    <property type="entry name" value="AdoMet_MTases"/>
    <property type="match status" value="1"/>
</dbReference>
<name>A0A328B1L9_9CAUL</name>
<evidence type="ECO:0000256" key="3">
    <source>
        <dbReference type="ARBA" id="ARBA00022691"/>
    </source>
</evidence>
<keyword evidence="1 5" id="KW-0489">Methyltransferase</keyword>
<dbReference type="Proteomes" id="UP000249842">
    <property type="component" value="Unassembled WGS sequence"/>
</dbReference>
<gene>
    <name evidence="5" type="ORF">DJ021_07975</name>
</gene>
<proteinExistence type="predicted"/>
<dbReference type="PANTHER" id="PTHR43464:SF19">
    <property type="entry name" value="UBIQUINONE BIOSYNTHESIS O-METHYLTRANSFERASE, MITOCHONDRIAL"/>
    <property type="match status" value="1"/>
</dbReference>
<dbReference type="SUPFAM" id="SSF53335">
    <property type="entry name" value="S-adenosyl-L-methionine-dependent methyltransferases"/>
    <property type="match status" value="1"/>
</dbReference>
<accession>A0A328B1L9</accession>
<evidence type="ECO:0000259" key="4">
    <source>
        <dbReference type="Pfam" id="PF08242"/>
    </source>
</evidence>
<evidence type="ECO:0000256" key="2">
    <source>
        <dbReference type="ARBA" id="ARBA00022679"/>
    </source>
</evidence>
<protein>
    <submittedName>
        <fullName evidence="5">Class I SAM-dependent methyltransferase</fullName>
    </submittedName>
</protein>
<evidence type="ECO:0000313" key="6">
    <source>
        <dbReference type="Proteomes" id="UP000249842"/>
    </source>
</evidence>
<dbReference type="AlphaFoldDB" id="A0A328B1L9"/>
<keyword evidence="6" id="KW-1185">Reference proteome</keyword>
<reference evidence="6" key="1">
    <citation type="submission" date="2018-05" db="EMBL/GenBank/DDBJ databases">
        <authorList>
            <person name="Li X."/>
        </authorList>
    </citation>
    <scope>NUCLEOTIDE SEQUENCE [LARGE SCALE GENOMIC DNA]</scope>
    <source>
        <strain evidence="6">HKS-05</strain>
    </source>
</reference>
<evidence type="ECO:0000313" key="5">
    <source>
        <dbReference type="EMBL" id="RAK59744.1"/>
    </source>
</evidence>
<dbReference type="Gene3D" id="3.40.50.150">
    <property type="entry name" value="Vaccinia Virus protein VP39"/>
    <property type="match status" value="1"/>
</dbReference>